<accession>A0A5Q4ZK52</accession>
<organism evidence="2 3">
    <name type="scientific">Paraburkholderia dioscoreae</name>
    <dbReference type="NCBI Taxonomy" id="2604047"/>
    <lineage>
        <taxon>Bacteria</taxon>
        <taxon>Pseudomonadati</taxon>
        <taxon>Pseudomonadota</taxon>
        <taxon>Betaproteobacteria</taxon>
        <taxon>Burkholderiales</taxon>
        <taxon>Burkholderiaceae</taxon>
        <taxon>Paraburkholderia</taxon>
    </lineage>
</organism>
<evidence type="ECO:0000256" key="1">
    <source>
        <dbReference type="SAM" id="MobiDB-lite"/>
    </source>
</evidence>
<protein>
    <submittedName>
        <fullName evidence="2">Uncharacterized protein</fullName>
    </submittedName>
</protein>
<gene>
    <name evidence="2" type="ORF">PDMSB3_1453</name>
</gene>
<dbReference type="Proteomes" id="UP000325811">
    <property type="component" value="Chromosome I"/>
</dbReference>
<name>A0A5Q4ZK52_9BURK</name>
<evidence type="ECO:0000313" key="2">
    <source>
        <dbReference type="EMBL" id="VVD27910.1"/>
    </source>
</evidence>
<proteinExistence type="predicted"/>
<feature type="compositionally biased region" description="Basic residues" evidence="1">
    <location>
        <begin position="1"/>
        <end position="11"/>
    </location>
</feature>
<sequence length="152" mass="16185">MSFFRTRRSFSRGRIPVSSDSGHKTSTVSLHDTGLHDGRQRAQKSKKAVIVSTYGVLVRFLAKRGGLRCVCRIPRISIPSVPSKDFPGFSSLGATGDNLGSAGSAPATESNPAIAGFASANSQQTISVATDLFEARRQIIPSRAICISKMVC</sequence>
<feature type="region of interest" description="Disordered" evidence="1">
    <location>
        <begin position="1"/>
        <end position="42"/>
    </location>
</feature>
<feature type="compositionally biased region" description="Polar residues" evidence="1">
    <location>
        <begin position="18"/>
        <end position="30"/>
    </location>
</feature>
<dbReference type="AlphaFoldDB" id="A0A5Q4ZK52"/>
<dbReference type="KEGG" id="pdio:PDMSB3_1453"/>
<dbReference type="EMBL" id="LR699553">
    <property type="protein sequence ID" value="VVD27910.1"/>
    <property type="molecule type" value="Genomic_DNA"/>
</dbReference>
<evidence type="ECO:0000313" key="3">
    <source>
        <dbReference type="Proteomes" id="UP000325811"/>
    </source>
</evidence>
<keyword evidence="3" id="KW-1185">Reference proteome</keyword>
<reference evidence="2 3" key="1">
    <citation type="submission" date="2019-08" db="EMBL/GenBank/DDBJ databases">
        <authorList>
            <person name="Herpell B J."/>
        </authorList>
    </citation>
    <scope>NUCLEOTIDE SEQUENCE [LARGE SCALE GENOMIC DNA]</scope>
    <source>
        <strain evidence="3">Msb3</strain>
    </source>
</reference>